<gene>
    <name evidence="1" type="ORF">A2806_04590</name>
</gene>
<name>A0A1G2PMT3_9BACT</name>
<dbReference type="Proteomes" id="UP000177629">
    <property type="component" value="Unassembled WGS sequence"/>
</dbReference>
<evidence type="ECO:0000313" key="1">
    <source>
        <dbReference type="EMBL" id="OHA48941.1"/>
    </source>
</evidence>
<organism evidence="1 2">
    <name type="scientific">Candidatus Terrybacteria bacterium RIFCSPHIGHO2_01_FULL_48_17</name>
    <dbReference type="NCBI Taxonomy" id="1802362"/>
    <lineage>
        <taxon>Bacteria</taxon>
        <taxon>Candidatus Terryibacteriota</taxon>
    </lineage>
</organism>
<evidence type="ECO:0000313" key="2">
    <source>
        <dbReference type="Proteomes" id="UP000177629"/>
    </source>
</evidence>
<comment type="caution">
    <text evidence="1">The sequence shown here is derived from an EMBL/GenBank/DDBJ whole genome shotgun (WGS) entry which is preliminary data.</text>
</comment>
<dbReference type="AlphaFoldDB" id="A0A1G2PMT3"/>
<accession>A0A1G2PMT3</accession>
<reference evidence="1 2" key="1">
    <citation type="journal article" date="2016" name="Nat. Commun.">
        <title>Thousands of microbial genomes shed light on interconnected biogeochemical processes in an aquifer system.</title>
        <authorList>
            <person name="Anantharaman K."/>
            <person name="Brown C.T."/>
            <person name="Hug L.A."/>
            <person name="Sharon I."/>
            <person name="Castelle C.J."/>
            <person name="Probst A.J."/>
            <person name="Thomas B.C."/>
            <person name="Singh A."/>
            <person name="Wilkins M.J."/>
            <person name="Karaoz U."/>
            <person name="Brodie E.L."/>
            <person name="Williams K.H."/>
            <person name="Hubbard S.S."/>
            <person name="Banfield J.F."/>
        </authorList>
    </citation>
    <scope>NUCLEOTIDE SEQUENCE [LARGE SCALE GENOMIC DNA]</scope>
</reference>
<proteinExistence type="predicted"/>
<protein>
    <submittedName>
        <fullName evidence="1">Uncharacterized protein</fullName>
    </submittedName>
</protein>
<dbReference type="EMBL" id="MHSS01000002">
    <property type="protein sequence ID" value="OHA48941.1"/>
    <property type="molecule type" value="Genomic_DNA"/>
</dbReference>
<sequence>MNEAAKQLFWGERRDICEPSQPRGHGPRFLIKYKPYAGERGEDRATILAGDCRVSQMALREL</sequence>